<name>A0A0A0LYC7_CUCSA</name>
<keyword evidence="6" id="KW-0442">Lipid degradation</keyword>
<sequence length="371" mass="41444">MELHGKVVMLMLNIYLFLTMFGFESYWVNGASSSNSKVGCYFIFGDSLVDNGNNNNNKGLARADYKPYGIDFSKNMIPTGRFTNGRNIADFIAEFLSFKNYIPPFKNTRGWNILKGVNYASGAAGIRDETGMTQGERTSFNKQLDQHNNIISKFNELLGSKSNVKTHLNSCLYMVNIGGNDYLNNYFMPLYYKTSVQFTPQQYAIALTKQLSLQLKGLYEKGARKVAIFGGGIVGCSPYAKAKFDHKGSSCVDKINNAIQLFNIGLKSLVKDFNTNFGDANFIFIDVFNIALHDTSSNQGVINRDNPCCELRGDGLQCEVNGKVCGNRSEYIFWDGVHPTEIGMMTLATRAFNAQHPNDTYPFDINHLAQL</sequence>
<keyword evidence="5" id="KW-0378">Hydrolase</keyword>
<dbReference type="PANTHER" id="PTHR45650">
    <property type="entry name" value="GDSL-LIKE LIPASE/ACYLHYDROLASE-RELATED"/>
    <property type="match status" value="1"/>
</dbReference>
<accession>A0A0A0LYC7</accession>
<reference evidence="9 10" key="3">
    <citation type="journal article" date="2010" name="BMC Genomics">
        <title>Transcriptome sequencing and comparative analysis of cucumber flowers with different sex types.</title>
        <authorList>
            <person name="Guo S."/>
            <person name="Zheng Y."/>
            <person name="Joung J.G."/>
            <person name="Liu S."/>
            <person name="Zhang Z."/>
            <person name="Crasta O.R."/>
            <person name="Sobral B.W."/>
            <person name="Xu Y."/>
            <person name="Huang S."/>
            <person name="Fei Z."/>
        </authorList>
    </citation>
    <scope>NUCLEOTIDE SEQUENCE [LARGE SCALE GENOMIC DNA]</scope>
    <source>
        <strain evidence="10">cv. 9930</strain>
    </source>
</reference>
<dbReference type="PANTHER" id="PTHR45650:SF3">
    <property type="entry name" value="OS01G0748500 PROTEIN"/>
    <property type="match status" value="1"/>
</dbReference>
<feature type="transmembrane region" description="Helical" evidence="8">
    <location>
        <begin position="7"/>
        <end position="28"/>
    </location>
</feature>
<dbReference type="InterPro" id="IPR036514">
    <property type="entry name" value="SGNH_hydro_sf"/>
</dbReference>
<organism evidence="9 10">
    <name type="scientific">Cucumis sativus</name>
    <name type="common">Cucumber</name>
    <dbReference type="NCBI Taxonomy" id="3659"/>
    <lineage>
        <taxon>Eukaryota</taxon>
        <taxon>Viridiplantae</taxon>
        <taxon>Streptophyta</taxon>
        <taxon>Embryophyta</taxon>
        <taxon>Tracheophyta</taxon>
        <taxon>Spermatophyta</taxon>
        <taxon>Magnoliopsida</taxon>
        <taxon>eudicotyledons</taxon>
        <taxon>Gunneridae</taxon>
        <taxon>Pentapetalae</taxon>
        <taxon>rosids</taxon>
        <taxon>fabids</taxon>
        <taxon>Cucurbitales</taxon>
        <taxon>Cucurbitaceae</taxon>
        <taxon>Benincaseae</taxon>
        <taxon>Cucumis</taxon>
    </lineage>
</organism>
<dbReference type="GO" id="GO:0005576">
    <property type="term" value="C:extracellular region"/>
    <property type="evidence" value="ECO:0007669"/>
    <property type="project" value="UniProtKB-SubCell"/>
</dbReference>
<dbReference type="GO" id="GO:0016042">
    <property type="term" value="P:lipid catabolic process"/>
    <property type="evidence" value="ECO:0007669"/>
    <property type="project" value="UniProtKB-KW"/>
</dbReference>
<evidence type="ECO:0000256" key="5">
    <source>
        <dbReference type="ARBA" id="ARBA00022801"/>
    </source>
</evidence>
<reference evidence="9 10" key="4">
    <citation type="journal article" date="2011" name="BMC Genomics">
        <title>RNA-Seq improves annotation of protein-coding genes in the cucumber genome.</title>
        <authorList>
            <person name="Li Z."/>
            <person name="Zhang Z."/>
            <person name="Yan P."/>
            <person name="Huang S."/>
            <person name="Fei Z."/>
            <person name="Lin K."/>
        </authorList>
    </citation>
    <scope>NUCLEOTIDE SEQUENCE [LARGE SCALE GENOMIC DNA]</scope>
    <source>
        <strain evidence="10">cv. 9930</strain>
    </source>
</reference>
<keyword evidence="7" id="KW-0443">Lipid metabolism</keyword>
<reference evidence="9 10" key="2">
    <citation type="journal article" date="2009" name="PLoS ONE">
        <title>An integrated genetic and cytogenetic map of the cucumber genome.</title>
        <authorList>
            <person name="Ren Y."/>
            <person name="Zhang Z."/>
            <person name="Liu J."/>
            <person name="Staub J.E."/>
            <person name="Han Y."/>
            <person name="Cheng Z."/>
            <person name="Li X."/>
            <person name="Lu J."/>
            <person name="Miao H."/>
            <person name="Kang H."/>
            <person name="Xie B."/>
            <person name="Gu X."/>
            <person name="Wang X."/>
            <person name="Du Y."/>
            <person name="Jin W."/>
            <person name="Huang S."/>
        </authorList>
    </citation>
    <scope>NUCLEOTIDE SEQUENCE [LARGE SCALE GENOMIC DNA]</scope>
    <source>
        <strain evidence="10">cv. 9930</strain>
    </source>
</reference>
<keyword evidence="4" id="KW-0732">Signal</keyword>
<gene>
    <name evidence="9" type="ORF">Csa_1G560810</name>
</gene>
<keyword evidence="8" id="KW-0472">Membrane</keyword>
<evidence type="ECO:0000256" key="7">
    <source>
        <dbReference type="ARBA" id="ARBA00023098"/>
    </source>
</evidence>
<evidence type="ECO:0000256" key="4">
    <source>
        <dbReference type="ARBA" id="ARBA00022729"/>
    </source>
</evidence>
<dbReference type="OMA" id="LDAGCCE"/>
<evidence type="ECO:0000256" key="3">
    <source>
        <dbReference type="ARBA" id="ARBA00022525"/>
    </source>
</evidence>
<evidence type="ECO:0000313" key="10">
    <source>
        <dbReference type="Proteomes" id="UP000029981"/>
    </source>
</evidence>
<keyword evidence="3" id="KW-0964">Secreted</keyword>
<evidence type="ECO:0008006" key="11">
    <source>
        <dbReference type="Google" id="ProtNLM"/>
    </source>
</evidence>
<keyword evidence="10" id="KW-1185">Reference proteome</keyword>
<keyword evidence="8" id="KW-1133">Transmembrane helix</keyword>
<comment type="similarity">
    <text evidence="2">Belongs to the 'GDSL' lipolytic enzyme family.</text>
</comment>
<dbReference type="AlphaFoldDB" id="A0A0A0LYC7"/>
<proteinExistence type="inferred from homology"/>
<reference evidence="9 10" key="1">
    <citation type="journal article" date="2009" name="Nat. Genet.">
        <title>The genome of the cucumber, Cucumis sativus L.</title>
        <authorList>
            <person name="Huang S."/>
            <person name="Li R."/>
            <person name="Zhang Z."/>
            <person name="Li L."/>
            <person name="Gu X."/>
            <person name="Fan W."/>
            <person name="Lucas W.J."/>
            <person name="Wang X."/>
            <person name="Xie B."/>
            <person name="Ni P."/>
            <person name="Ren Y."/>
            <person name="Zhu H."/>
            <person name="Li J."/>
            <person name="Lin K."/>
            <person name="Jin W."/>
            <person name="Fei Z."/>
            <person name="Li G."/>
            <person name="Staub J."/>
            <person name="Kilian A."/>
            <person name="van der Vossen E.A."/>
            <person name="Wu Y."/>
            <person name="Guo J."/>
            <person name="He J."/>
            <person name="Jia Z."/>
            <person name="Ren Y."/>
            <person name="Tian G."/>
            <person name="Lu Y."/>
            <person name="Ruan J."/>
            <person name="Qian W."/>
            <person name="Wang M."/>
            <person name="Huang Q."/>
            <person name="Li B."/>
            <person name="Xuan Z."/>
            <person name="Cao J."/>
            <person name="Asan"/>
            <person name="Wu Z."/>
            <person name="Zhang J."/>
            <person name="Cai Q."/>
            <person name="Bai Y."/>
            <person name="Zhao B."/>
            <person name="Han Y."/>
            <person name="Li Y."/>
            <person name="Li X."/>
            <person name="Wang S."/>
            <person name="Shi Q."/>
            <person name="Liu S."/>
            <person name="Cho W.K."/>
            <person name="Kim J.Y."/>
            <person name="Xu Y."/>
            <person name="Heller-Uszynska K."/>
            <person name="Miao H."/>
            <person name="Cheng Z."/>
            <person name="Zhang S."/>
            <person name="Wu J."/>
            <person name="Yang Y."/>
            <person name="Kang H."/>
            <person name="Li M."/>
            <person name="Liang H."/>
            <person name="Ren X."/>
            <person name="Shi Z."/>
            <person name="Wen M."/>
            <person name="Jian M."/>
            <person name="Yang H."/>
            <person name="Zhang G."/>
            <person name="Yang Z."/>
            <person name="Chen R."/>
            <person name="Liu S."/>
            <person name="Li J."/>
            <person name="Ma L."/>
            <person name="Liu H."/>
            <person name="Zhou Y."/>
            <person name="Zhao J."/>
            <person name="Fang X."/>
            <person name="Li G."/>
            <person name="Fang L."/>
            <person name="Li Y."/>
            <person name="Liu D."/>
            <person name="Zheng H."/>
            <person name="Zhang Y."/>
            <person name="Qin N."/>
            <person name="Li Z."/>
            <person name="Yang G."/>
            <person name="Yang S."/>
            <person name="Bolund L."/>
            <person name="Kristiansen K."/>
            <person name="Zheng H."/>
            <person name="Li S."/>
            <person name="Zhang X."/>
            <person name="Yang H."/>
            <person name="Wang J."/>
            <person name="Sun R."/>
            <person name="Zhang B."/>
            <person name="Jiang S."/>
            <person name="Wang J."/>
            <person name="Du Y."/>
            <person name="Li S."/>
        </authorList>
    </citation>
    <scope>NUCLEOTIDE SEQUENCE [LARGE SCALE GENOMIC DNA]</scope>
    <source>
        <strain evidence="10">cv. 9930</strain>
    </source>
</reference>
<evidence type="ECO:0000256" key="1">
    <source>
        <dbReference type="ARBA" id="ARBA00004613"/>
    </source>
</evidence>
<dbReference type="Gene3D" id="3.40.50.1110">
    <property type="entry name" value="SGNH hydrolase"/>
    <property type="match status" value="1"/>
</dbReference>
<dbReference type="GO" id="GO:0016788">
    <property type="term" value="F:hydrolase activity, acting on ester bonds"/>
    <property type="evidence" value="ECO:0007669"/>
    <property type="project" value="InterPro"/>
</dbReference>
<dbReference type="Gramene" id="KGN65999">
    <property type="protein sequence ID" value="KGN65999"/>
    <property type="gene ID" value="Csa_1G560810"/>
</dbReference>
<evidence type="ECO:0000256" key="6">
    <source>
        <dbReference type="ARBA" id="ARBA00022963"/>
    </source>
</evidence>
<dbReference type="CDD" id="cd01837">
    <property type="entry name" value="SGNH_plant_lipase_like"/>
    <property type="match status" value="1"/>
</dbReference>
<protein>
    <recommendedName>
        <fullName evidence="11">Zinc finger protein</fullName>
    </recommendedName>
</protein>
<dbReference type="SUPFAM" id="SSF52266">
    <property type="entry name" value="SGNH hydrolase"/>
    <property type="match status" value="1"/>
</dbReference>
<evidence type="ECO:0000256" key="8">
    <source>
        <dbReference type="SAM" id="Phobius"/>
    </source>
</evidence>
<dbReference type="Pfam" id="PF00657">
    <property type="entry name" value="Lipase_GDSL"/>
    <property type="match status" value="1"/>
</dbReference>
<comment type="subcellular location">
    <subcellularLocation>
        <location evidence="1">Secreted</location>
    </subcellularLocation>
</comment>
<dbReference type="EMBL" id="CM002922">
    <property type="protein sequence ID" value="KGN65999.1"/>
    <property type="molecule type" value="Genomic_DNA"/>
</dbReference>
<evidence type="ECO:0000313" key="9">
    <source>
        <dbReference type="EMBL" id="KGN65999.1"/>
    </source>
</evidence>
<dbReference type="Proteomes" id="UP000029981">
    <property type="component" value="Chromosome 1"/>
</dbReference>
<evidence type="ECO:0000256" key="2">
    <source>
        <dbReference type="ARBA" id="ARBA00008668"/>
    </source>
</evidence>
<dbReference type="InterPro" id="IPR051238">
    <property type="entry name" value="GDSL_esterase/lipase"/>
</dbReference>
<dbReference type="InterPro" id="IPR001087">
    <property type="entry name" value="GDSL"/>
</dbReference>
<keyword evidence="8" id="KW-0812">Transmembrane</keyword>
<dbReference type="InterPro" id="IPR035669">
    <property type="entry name" value="SGNH_plant_lipase-like"/>
</dbReference>